<organism evidence="9 10">
    <name type="scientific">Rhizopus delemar (strain RA 99-880 / ATCC MYA-4621 / FGSC 9543 / NRRL 43880)</name>
    <name type="common">Mucormycosis agent</name>
    <name type="synonym">Rhizopus arrhizus var. delemar</name>
    <dbReference type="NCBI Taxonomy" id="246409"/>
    <lineage>
        <taxon>Eukaryota</taxon>
        <taxon>Fungi</taxon>
        <taxon>Fungi incertae sedis</taxon>
        <taxon>Mucoromycota</taxon>
        <taxon>Mucoromycotina</taxon>
        <taxon>Mucoromycetes</taxon>
        <taxon>Mucorales</taxon>
        <taxon>Mucorineae</taxon>
        <taxon>Rhizopodaceae</taxon>
        <taxon>Rhizopus</taxon>
    </lineage>
</organism>
<dbReference type="GO" id="GO:0000776">
    <property type="term" value="C:kinetochore"/>
    <property type="evidence" value="ECO:0007669"/>
    <property type="project" value="TreeGrafter"/>
</dbReference>
<dbReference type="AlphaFoldDB" id="I1BXS1"/>
<dbReference type="GO" id="GO:0007094">
    <property type="term" value="P:mitotic spindle assembly checkpoint signaling"/>
    <property type="evidence" value="ECO:0007669"/>
    <property type="project" value="TreeGrafter"/>
</dbReference>
<feature type="binding site" evidence="6">
    <location>
        <position position="269"/>
    </location>
    <ligand>
        <name>ATP</name>
        <dbReference type="ChEBI" id="CHEBI:30616"/>
    </ligand>
</feature>
<evidence type="ECO:0000256" key="3">
    <source>
        <dbReference type="ARBA" id="ARBA00022741"/>
    </source>
</evidence>
<dbReference type="InterPro" id="IPR008271">
    <property type="entry name" value="Ser/Thr_kinase_AS"/>
</dbReference>
<keyword evidence="3 6" id="KW-0547">Nucleotide-binding</keyword>
<evidence type="ECO:0000256" key="5">
    <source>
        <dbReference type="ARBA" id="ARBA00022840"/>
    </source>
</evidence>
<evidence type="ECO:0000313" key="10">
    <source>
        <dbReference type="Proteomes" id="UP000009138"/>
    </source>
</evidence>
<evidence type="ECO:0000256" key="1">
    <source>
        <dbReference type="ARBA" id="ARBA00022527"/>
    </source>
</evidence>
<dbReference type="OMA" id="TIFMIME"/>
<dbReference type="GO" id="GO:0033316">
    <property type="term" value="P:meiotic spindle assembly checkpoint signaling"/>
    <property type="evidence" value="ECO:0007669"/>
    <property type="project" value="TreeGrafter"/>
</dbReference>
<dbReference type="InterPro" id="IPR011009">
    <property type="entry name" value="Kinase-like_dom_sf"/>
</dbReference>
<dbReference type="Pfam" id="PF00069">
    <property type="entry name" value="Pkinase"/>
    <property type="match status" value="1"/>
</dbReference>
<dbReference type="Proteomes" id="UP000009138">
    <property type="component" value="Unassembled WGS sequence"/>
</dbReference>
<dbReference type="PROSITE" id="PS50011">
    <property type="entry name" value="PROTEIN_KINASE_DOM"/>
    <property type="match status" value="1"/>
</dbReference>
<dbReference type="Gene3D" id="1.10.510.10">
    <property type="entry name" value="Transferase(Phosphotransferase) domain 1"/>
    <property type="match status" value="1"/>
</dbReference>
<evidence type="ECO:0000256" key="7">
    <source>
        <dbReference type="SAM" id="MobiDB-lite"/>
    </source>
</evidence>
<evidence type="ECO:0000313" key="9">
    <source>
        <dbReference type="EMBL" id="EIE81001.1"/>
    </source>
</evidence>
<dbReference type="InterPro" id="IPR017441">
    <property type="entry name" value="Protein_kinase_ATP_BS"/>
</dbReference>
<proteinExistence type="predicted"/>
<dbReference type="GO" id="GO:0034501">
    <property type="term" value="P:protein localization to kinetochore"/>
    <property type="evidence" value="ECO:0007669"/>
    <property type="project" value="TreeGrafter"/>
</dbReference>
<feature type="domain" description="Protein kinase" evidence="8">
    <location>
        <begin position="240"/>
        <end position="515"/>
    </location>
</feature>
<accession>I1BXS1</accession>
<feature type="region of interest" description="Disordered" evidence="7">
    <location>
        <begin position="104"/>
        <end position="128"/>
    </location>
</feature>
<name>I1BXS1_RHIO9</name>
<reference evidence="9 10" key="1">
    <citation type="journal article" date="2009" name="PLoS Genet.">
        <title>Genomic analysis of the basal lineage fungus Rhizopus oryzae reveals a whole-genome duplication.</title>
        <authorList>
            <person name="Ma L.-J."/>
            <person name="Ibrahim A.S."/>
            <person name="Skory C."/>
            <person name="Grabherr M.G."/>
            <person name="Burger G."/>
            <person name="Butler M."/>
            <person name="Elias M."/>
            <person name="Idnurm A."/>
            <person name="Lang B.F."/>
            <person name="Sone T."/>
            <person name="Abe A."/>
            <person name="Calvo S.E."/>
            <person name="Corrochano L.M."/>
            <person name="Engels R."/>
            <person name="Fu J."/>
            <person name="Hansberg W."/>
            <person name="Kim J.-M."/>
            <person name="Kodira C.D."/>
            <person name="Koehrsen M.J."/>
            <person name="Liu B."/>
            <person name="Miranda-Saavedra D."/>
            <person name="O'Leary S."/>
            <person name="Ortiz-Castellanos L."/>
            <person name="Poulter R."/>
            <person name="Rodriguez-Romero J."/>
            <person name="Ruiz-Herrera J."/>
            <person name="Shen Y.-Q."/>
            <person name="Zeng Q."/>
            <person name="Galagan J."/>
            <person name="Birren B.W."/>
            <person name="Cuomo C.A."/>
            <person name="Wickes B.L."/>
        </authorList>
    </citation>
    <scope>NUCLEOTIDE SEQUENCE [LARGE SCALE GENOMIC DNA]</scope>
    <source>
        <strain evidence="10">RA 99-880 / ATCC MYA-4621 / FGSC 9543 / NRRL 43880</strain>
    </source>
</reference>
<dbReference type="GO" id="GO:0005634">
    <property type="term" value="C:nucleus"/>
    <property type="evidence" value="ECO:0007669"/>
    <property type="project" value="TreeGrafter"/>
</dbReference>
<evidence type="ECO:0000259" key="8">
    <source>
        <dbReference type="PROSITE" id="PS50011"/>
    </source>
</evidence>
<dbReference type="FunFam" id="3.30.200.20:FF:000131">
    <property type="entry name" value="Dual specificity protein kinase TTK"/>
    <property type="match status" value="1"/>
</dbReference>
<dbReference type="SUPFAM" id="SSF56112">
    <property type="entry name" value="Protein kinase-like (PK-like)"/>
    <property type="match status" value="1"/>
</dbReference>
<dbReference type="InParanoid" id="I1BXS1"/>
<dbReference type="GO" id="GO:0007059">
    <property type="term" value="P:chromosome segregation"/>
    <property type="evidence" value="ECO:0007669"/>
    <property type="project" value="TreeGrafter"/>
</dbReference>
<dbReference type="STRING" id="246409.I1BXS1"/>
<sequence>MDDDTLMDTYNFANTEQTQDNIISELLDEIADAFEDDQIPTKSTTSETDESGDPDLTKSKRTNYFKSIRKKSLSKIEHVSTENDNFGSSRSDYSVRNVRRRVDNSFSEPTPSRSHIIPTTPPQHNQHHFTTPSPHHYMYSTNTASPSTGFDGNANGETGTLERNVASLYISKDPTIKPTSNGNTMSDYHSTRNSGMSNNNNNNETPLQNRKLSLTTDEQNKPIPAISRELEKISINGNEYTILKEIGKGSTGKVYQVLSHTYGEIYALKWIEIKRIEDHQNTVNEIELLKSLNSEENIINLVDYHIMSSVIFMMLEYGEIDLATLIQKQSKKEWDLYFIKYYWKQMLYAVDAIHRKHIVHSDLKPANFVLAKGRLKLIDFGIAKKHSDDTTSIHRDIQVGTINYMSPEALSDINEGMDGSGSLIKLGSSSDIWSLGCILYQMVYGKTPFYHLTVAQKVANIPNPLYKITYPRQITFGSNNILVDIPDHLIQLLARCLQRSPRLRPTMPELLSASL</sequence>
<dbReference type="eggNOG" id="KOG0596">
    <property type="taxonomic scope" value="Eukaryota"/>
</dbReference>
<protein>
    <recommendedName>
        <fullName evidence="8">Protein kinase domain-containing protein</fullName>
    </recommendedName>
</protein>
<dbReference type="GO" id="GO:0004712">
    <property type="term" value="F:protein serine/threonine/tyrosine kinase activity"/>
    <property type="evidence" value="ECO:0007669"/>
    <property type="project" value="TreeGrafter"/>
</dbReference>
<dbReference type="GO" id="GO:0004674">
    <property type="term" value="F:protein serine/threonine kinase activity"/>
    <property type="evidence" value="ECO:0007669"/>
    <property type="project" value="UniProtKB-KW"/>
</dbReference>
<dbReference type="GeneID" id="93612677"/>
<evidence type="ECO:0000256" key="2">
    <source>
        <dbReference type="ARBA" id="ARBA00022679"/>
    </source>
</evidence>
<gene>
    <name evidence="9" type="ORF">RO3G_05706</name>
</gene>
<dbReference type="Gene3D" id="3.30.200.20">
    <property type="entry name" value="Phosphorylase Kinase, domain 1"/>
    <property type="match status" value="1"/>
</dbReference>
<dbReference type="VEuPathDB" id="FungiDB:RO3G_05706"/>
<keyword evidence="4" id="KW-0418">Kinase</keyword>
<dbReference type="EMBL" id="CH476735">
    <property type="protein sequence ID" value="EIE81001.1"/>
    <property type="molecule type" value="Genomic_DNA"/>
</dbReference>
<keyword evidence="1" id="KW-0723">Serine/threonine-protein kinase</keyword>
<keyword evidence="5 6" id="KW-0067">ATP-binding</keyword>
<dbReference type="RefSeq" id="XP_067516397.1">
    <property type="nucleotide sequence ID" value="XM_067660296.1"/>
</dbReference>
<dbReference type="PROSITE" id="PS00107">
    <property type="entry name" value="PROTEIN_KINASE_ATP"/>
    <property type="match status" value="1"/>
</dbReference>
<feature type="region of interest" description="Disordered" evidence="7">
    <location>
        <begin position="36"/>
        <end position="61"/>
    </location>
</feature>
<dbReference type="PANTHER" id="PTHR22974:SF21">
    <property type="entry name" value="DUAL SPECIFICITY PROTEIN KINASE TTK"/>
    <property type="match status" value="1"/>
</dbReference>
<dbReference type="PROSITE" id="PS00108">
    <property type="entry name" value="PROTEIN_KINASE_ST"/>
    <property type="match status" value="1"/>
</dbReference>
<keyword evidence="2" id="KW-0808">Transferase</keyword>
<dbReference type="SMART" id="SM00220">
    <property type="entry name" value="S_TKc"/>
    <property type="match status" value="1"/>
</dbReference>
<dbReference type="PANTHER" id="PTHR22974">
    <property type="entry name" value="MIXED LINEAGE PROTEIN KINASE"/>
    <property type="match status" value="1"/>
</dbReference>
<dbReference type="InterPro" id="IPR000719">
    <property type="entry name" value="Prot_kinase_dom"/>
</dbReference>
<evidence type="ECO:0000256" key="4">
    <source>
        <dbReference type="ARBA" id="ARBA00022777"/>
    </source>
</evidence>
<dbReference type="FunCoup" id="I1BXS1">
    <property type="interactions" value="244"/>
</dbReference>
<dbReference type="OrthoDB" id="20524at2759"/>
<dbReference type="GO" id="GO:0005524">
    <property type="term" value="F:ATP binding"/>
    <property type="evidence" value="ECO:0007669"/>
    <property type="project" value="UniProtKB-UniRule"/>
</dbReference>
<keyword evidence="10" id="KW-1185">Reference proteome</keyword>
<evidence type="ECO:0000256" key="6">
    <source>
        <dbReference type="PROSITE-ProRule" id="PRU10141"/>
    </source>
</evidence>